<dbReference type="InterPro" id="IPR048330">
    <property type="entry name" value="PcRGLX/YetA_2nd"/>
</dbReference>
<dbReference type="EMBL" id="JAPAAF010000001">
    <property type="protein sequence ID" value="MCW0481329.1"/>
    <property type="molecule type" value="Genomic_DNA"/>
</dbReference>
<evidence type="ECO:0000259" key="3">
    <source>
        <dbReference type="Pfam" id="PF21346"/>
    </source>
</evidence>
<feature type="domain" description="PcRGLX/YetA-like N-terminal RIFT barrel" evidence="1">
    <location>
        <begin position="38"/>
        <end position="118"/>
    </location>
</feature>
<dbReference type="RefSeq" id="WP_282589933.1">
    <property type="nucleotide sequence ID" value="NZ_JAPAAF010000001.1"/>
</dbReference>
<sequence length="903" mass="102104">MNDSTEHSSGPHYSWRCVPVILLFTLLAISSVKAQGQSIQLNWMGNHAPQISTGISWGVPFAEGEVQPSQFFLLRDSIGESLPLQSWPLAYWPDGSLKWVGLSTVVDAGSANAFTLEAVEKAQPLVAGKTLVVEEQDEFVRVNTVGLQCVLPRSGNKLIGSMHVAGKEVSAGGELVCLLQQGPAADDGQQPFIERFLGNIDKLTVEQAGPVRAVVKVEGHHQSVSGNRSWLPFVVRLYFYAGQQTVKMVHTIMYDGDQEQDFIRGLGVSFEVPLDEQLYNRHVRFAGEEGRLWDEPVQPLTGRVPLSRAENYYEKQLRGERIPEKESFAENQQFLLHHWASWGDFKLNQLNSDGFTVQKRTNQVSAWIDAGAGKRSQGMAFAGDVSGGLAVCMRDFWQSYPSSIEVKNARSDTAKLLAWMWSPDAPAMDMRHYDTIPWGHNLDASYEDVQPGFSTATGVGRTTELLLFASPDIPSFETLNEIARQANYPPLLTVSPEYLHQVPAFGVWSLPDRSTPGKQWLEDQLDKAVSYYQLEVEQRRWYGFWDFGDVMHAYDPERHVWRYDIGGYAWDNTELMPNLWLWYSFLRSGREDIFRMAEAMTRHTGEVDVYHLGRFEGLGSRHNVRHWGCGSKEVRIAQATLGRFFYYLTTDERTGDLMRASAEVSNRAIGELDPLRLILDKSEYPTHARMGPDWLALAGNWMTEWERTGDNKWRDKIMTGVKSLANMPYGLFSGKGAAMGYDPETHQLYQLSPDDIGFSHLSVLMGGPEVAYELTELLDEPEWTRLWEQFTRLYGAPKDSVEKEFGLAEQLGNPGHWYSRLPAYYAKRTGEKAWAERAWNEFLQSGTHFNTKLFDSAKTLEPVYEVEGVSTNNTAQWGLNAIQLLELVGEYFPEDHPKVQDAQ</sequence>
<dbReference type="AlphaFoldDB" id="A0AA41Y3R8"/>
<dbReference type="Pfam" id="PF21346">
    <property type="entry name" value="PcRGLX_3rd"/>
    <property type="match status" value="1"/>
</dbReference>
<evidence type="ECO:0000313" key="4">
    <source>
        <dbReference type="EMBL" id="MCW0481329.1"/>
    </source>
</evidence>
<proteinExistence type="predicted"/>
<dbReference type="Pfam" id="PF21345">
    <property type="entry name" value="PcRGLX_2nd"/>
    <property type="match status" value="1"/>
</dbReference>
<evidence type="ECO:0000313" key="5">
    <source>
        <dbReference type="Proteomes" id="UP001163821"/>
    </source>
</evidence>
<dbReference type="Pfam" id="PF19501">
    <property type="entry name" value="PcRGLX_1st"/>
    <property type="match status" value="1"/>
</dbReference>
<evidence type="ECO:0000259" key="2">
    <source>
        <dbReference type="Pfam" id="PF21345"/>
    </source>
</evidence>
<gene>
    <name evidence="4" type="ORF">N2K84_01215</name>
</gene>
<feature type="domain" description="PcRGLX/YetA-like central beta-sandwich" evidence="2">
    <location>
        <begin position="132"/>
        <end position="483"/>
    </location>
</feature>
<keyword evidence="5" id="KW-1185">Reference proteome</keyword>
<protein>
    <recommendedName>
        <fullName evidence="6">Tat pathway signal sequence domain protein</fullName>
    </recommendedName>
</protein>
<dbReference type="Proteomes" id="UP001163821">
    <property type="component" value="Unassembled WGS sequence"/>
</dbReference>
<evidence type="ECO:0008006" key="6">
    <source>
        <dbReference type="Google" id="ProtNLM"/>
    </source>
</evidence>
<name>A0AA41Y3R8_9BACT</name>
<feature type="domain" description="PcRGLX/YetA-like C-terminal alpha/alpha toroid" evidence="3">
    <location>
        <begin position="489"/>
        <end position="891"/>
    </location>
</feature>
<dbReference type="PANTHER" id="PTHR40081:SF1">
    <property type="entry name" value="TAT PATHWAY SIGNAL SEQUENCE DOMAIN PROTEIN"/>
    <property type="match status" value="1"/>
</dbReference>
<dbReference type="InterPro" id="IPR048329">
    <property type="entry name" value="PcRGLX_1st"/>
</dbReference>
<evidence type="ECO:0000259" key="1">
    <source>
        <dbReference type="Pfam" id="PF19501"/>
    </source>
</evidence>
<dbReference type="InterPro" id="IPR045793">
    <property type="entry name" value="PcRGLX/YetA-like"/>
</dbReference>
<reference evidence="4" key="1">
    <citation type="submission" date="2022-10" db="EMBL/GenBank/DDBJ databases">
        <title>Gaoshiqiia sediminis gen. nov., sp. nov., isolated from coastal sediment.</title>
        <authorList>
            <person name="Yu W.X."/>
            <person name="Mu D.S."/>
            <person name="Du J.Z."/>
            <person name="Liang Y.Q."/>
        </authorList>
    </citation>
    <scope>NUCLEOTIDE SEQUENCE</scope>
    <source>
        <strain evidence="4">A06</strain>
    </source>
</reference>
<dbReference type="InterPro" id="IPR048331">
    <property type="entry name" value="PcRGLX/YetA_3rd"/>
</dbReference>
<accession>A0AA41Y3R8</accession>
<dbReference type="PANTHER" id="PTHR40081">
    <property type="entry name" value="CONCANAVALIN A-LIKE LECTIN/GLUCANASE"/>
    <property type="match status" value="1"/>
</dbReference>
<organism evidence="4 5">
    <name type="scientific">Gaoshiqia sediminis</name>
    <dbReference type="NCBI Taxonomy" id="2986998"/>
    <lineage>
        <taxon>Bacteria</taxon>
        <taxon>Pseudomonadati</taxon>
        <taxon>Bacteroidota</taxon>
        <taxon>Bacteroidia</taxon>
        <taxon>Marinilabiliales</taxon>
        <taxon>Prolixibacteraceae</taxon>
        <taxon>Gaoshiqia</taxon>
    </lineage>
</organism>
<comment type="caution">
    <text evidence="4">The sequence shown here is derived from an EMBL/GenBank/DDBJ whole genome shotgun (WGS) entry which is preliminary data.</text>
</comment>